<proteinExistence type="predicted"/>
<protein>
    <submittedName>
        <fullName evidence="1">Uncharacterized protein</fullName>
    </submittedName>
</protein>
<dbReference type="EMBL" id="CM047586">
    <property type="protein sequence ID" value="KAI9909603.1"/>
    <property type="molecule type" value="Genomic_DNA"/>
</dbReference>
<keyword evidence="2" id="KW-1185">Reference proteome</keyword>
<sequence>MGQIEDHRYSGVRADRQKRYNSLPFGKYEPEHDLEALYQFYLRIFNVSFRWKPIAELLAQHVTELGDQKPDSVVVDGGTMVSENVEWNTSAYSPFCNFF</sequence>
<name>A0ACC0VV36_9STRA</name>
<dbReference type="Proteomes" id="UP001163321">
    <property type="component" value="Chromosome 7"/>
</dbReference>
<gene>
    <name evidence="1" type="ORF">PsorP6_015140</name>
</gene>
<organism evidence="1 2">
    <name type="scientific">Peronosclerospora sorghi</name>
    <dbReference type="NCBI Taxonomy" id="230839"/>
    <lineage>
        <taxon>Eukaryota</taxon>
        <taxon>Sar</taxon>
        <taxon>Stramenopiles</taxon>
        <taxon>Oomycota</taxon>
        <taxon>Peronosporomycetes</taxon>
        <taxon>Peronosporales</taxon>
        <taxon>Peronosporaceae</taxon>
        <taxon>Peronosclerospora</taxon>
    </lineage>
</organism>
<reference evidence="1 2" key="1">
    <citation type="journal article" date="2022" name="bioRxiv">
        <title>The genome of the oomycete Peronosclerospora sorghi, a cosmopolitan pathogen of maize and sorghum, is inflated with dispersed pseudogenes.</title>
        <authorList>
            <person name="Fletcher K."/>
            <person name="Martin F."/>
            <person name="Isakeit T."/>
            <person name="Cavanaugh K."/>
            <person name="Magill C."/>
            <person name="Michelmore R."/>
        </authorList>
    </citation>
    <scope>NUCLEOTIDE SEQUENCE [LARGE SCALE GENOMIC DNA]</scope>
    <source>
        <strain evidence="1">P6</strain>
    </source>
</reference>
<accession>A0ACC0VV36</accession>
<evidence type="ECO:0000313" key="1">
    <source>
        <dbReference type="EMBL" id="KAI9909603.1"/>
    </source>
</evidence>
<evidence type="ECO:0000313" key="2">
    <source>
        <dbReference type="Proteomes" id="UP001163321"/>
    </source>
</evidence>
<comment type="caution">
    <text evidence="1">The sequence shown here is derived from an EMBL/GenBank/DDBJ whole genome shotgun (WGS) entry which is preliminary data.</text>
</comment>